<sequence>MEEVSVRPPASHRLAFFMDEEQQIIQEPVQEPAPEKQPDKTQATLTAVSPLVSVFFGFSTGVNIIPPLICWLVWKDANPLVDKVGKNVLNAQISWAIYSIAAFLLCFVLIGFVLAPAVVIAWIVFAIITAVKVANGDYDYVAPLTITFLK</sequence>
<protein>
    <submittedName>
        <fullName evidence="6">DUF4870 domain-containing protein</fullName>
    </submittedName>
</protein>
<evidence type="ECO:0000313" key="6">
    <source>
        <dbReference type="EMBL" id="QHV64147.1"/>
    </source>
</evidence>
<keyword evidence="2 5" id="KW-0812">Transmembrane</keyword>
<evidence type="ECO:0000256" key="5">
    <source>
        <dbReference type="SAM" id="Phobius"/>
    </source>
</evidence>
<evidence type="ECO:0000313" key="7">
    <source>
        <dbReference type="Proteomes" id="UP000642553"/>
    </source>
</evidence>
<dbReference type="Pfam" id="PF09685">
    <property type="entry name" value="MamF_MmsF"/>
    <property type="match status" value="1"/>
</dbReference>
<accession>A0AAE7BGN5</accession>
<feature type="transmembrane region" description="Helical" evidence="5">
    <location>
        <begin position="95"/>
        <end position="128"/>
    </location>
</feature>
<reference evidence="6" key="1">
    <citation type="submission" date="2018-05" db="EMBL/GenBank/DDBJ databases">
        <title>Complete genome sequnece of Akkermansia muciniphila EB-AMDK-40.</title>
        <authorList>
            <person name="Nam Y.-D."/>
            <person name="Chung W.-H."/>
            <person name="Park Y.S."/>
            <person name="Kang J."/>
        </authorList>
    </citation>
    <scope>NUCLEOTIDE SEQUENCE</scope>
    <source>
        <strain evidence="6">EB-AMDK-40</strain>
    </source>
</reference>
<gene>
    <name evidence="6" type="ORF">DMI76_12615</name>
</gene>
<evidence type="ECO:0000256" key="3">
    <source>
        <dbReference type="ARBA" id="ARBA00022989"/>
    </source>
</evidence>
<feature type="transmembrane region" description="Helical" evidence="5">
    <location>
        <begin position="54"/>
        <end position="74"/>
    </location>
</feature>
<evidence type="ECO:0000256" key="4">
    <source>
        <dbReference type="ARBA" id="ARBA00023136"/>
    </source>
</evidence>
<evidence type="ECO:0000256" key="2">
    <source>
        <dbReference type="ARBA" id="ARBA00022692"/>
    </source>
</evidence>
<organism evidence="6 7">
    <name type="scientific">Akkermansia massiliensis</name>
    <dbReference type="NCBI Taxonomy" id="2927224"/>
    <lineage>
        <taxon>Bacteria</taxon>
        <taxon>Pseudomonadati</taxon>
        <taxon>Verrucomicrobiota</taxon>
        <taxon>Verrucomicrobiia</taxon>
        <taxon>Verrucomicrobiales</taxon>
        <taxon>Akkermansiaceae</taxon>
        <taxon>Akkermansia</taxon>
    </lineage>
</organism>
<dbReference type="AlphaFoldDB" id="A0AAE7BGN5"/>
<dbReference type="EMBL" id="CP029701">
    <property type="protein sequence ID" value="QHV64147.1"/>
    <property type="molecule type" value="Genomic_DNA"/>
</dbReference>
<proteinExistence type="predicted"/>
<dbReference type="InterPro" id="IPR019109">
    <property type="entry name" value="MamF_MmsF"/>
</dbReference>
<evidence type="ECO:0000256" key="1">
    <source>
        <dbReference type="ARBA" id="ARBA00004141"/>
    </source>
</evidence>
<keyword evidence="4 5" id="KW-0472">Membrane</keyword>
<comment type="subcellular location">
    <subcellularLocation>
        <location evidence="1">Membrane</location>
        <topology evidence="1">Multi-pass membrane protein</topology>
    </subcellularLocation>
</comment>
<name>A0AAE7BGN5_9BACT</name>
<dbReference type="Proteomes" id="UP000642553">
    <property type="component" value="Chromosome"/>
</dbReference>
<keyword evidence="3 5" id="KW-1133">Transmembrane helix</keyword>